<dbReference type="Proteomes" id="UP000324209">
    <property type="component" value="Chromosome"/>
</dbReference>
<gene>
    <name evidence="2" type="ORF">EXM22_10220</name>
</gene>
<protein>
    <submittedName>
        <fullName evidence="2">Carbohydrate kinase family protein</fullName>
    </submittedName>
</protein>
<evidence type="ECO:0000313" key="3">
    <source>
        <dbReference type="Proteomes" id="UP000324209"/>
    </source>
</evidence>
<accession>A0A5C1QJL7</accession>
<reference evidence="2 3" key="1">
    <citation type="submission" date="2019-02" db="EMBL/GenBank/DDBJ databases">
        <title>Complete Genome Sequence and Methylome Analysis of free living Spirochaetas.</title>
        <authorList>
            <person name="Fomenkov A."/>
            <person name="Dubinina G."/>
            <person name="Leshcheva N."/>
            <person name="Mikheeva N."/>
            <person name="Grabovich M."/>
            <person name="Vincze T."/>
            <person name="Roberts R.J."/>
        </authorList>
    </citation>
    <scope>NUCLEOTIDE SEQUENCE [LARGE SCALE GENOMIC DNA]</scope>
    <source>
        <strain evidence="2 3">K2</strain>
    </source>
</reference>
<dbReference type="KEGG" id="ock:EXM22_10220"/>
<dbReference type="EMBL" id="CP036150">
    <property type="protein sequence ID" value="QEN08345.1"/>
    <property type="molecule type" value="Genomic_DNA"/>
</dbReference>
<dbReference type="AlphaFoldDB" id="A0A5C1QJL7"/>
<organism evidence="2 3">
    <name type="scientific">Oceanispirochaeta crateris</name>
    <dbReference type="NCBI Taxonomy" id="2518645"/>
    <lineage>
        <taxon>Bacteria</taxon>
        <taxon>Pseudomonadati</taxon>
        <taxon>Spirochaetota</taxon>
        <taxon>Spirochaetia</taxon>
        <taxon>Spirochaetales</taxon>
        <taxon>Spirochaetaceae</taxon>
        <taxon>Oceanispirochaeta</taxon>
    </lineage>
</organism>
<sequence length="395" mass="43460">MVMRISGAGCCLYDYLYKHISFNAQSFRDFLSITPGDGGVTPGELVFAENLSEYKNSSVESCIEQITNGQDPDTVNLGGPALVSLVHSAQMLPSEWEIILYSCLGDDAESKRLQKDMSGFSLHFHSNIAIGLPVPSTIVLSDPEWNEGSGERTFINTLGSAMAFSPDMIDDNFFNSDIFVWGGTALVPPLHDSLGTLTRKARERNGFNIVGTVYDFRNQATDPEGPWPLGTHEESAYPWIDILITDKEEAHRLSMTDSVADAADYFLGQGCGACIITQGNDRIYVKTGSDKFIPINGKKFPVSQWVNEDLRLHPEKRGDTTGCGDNFMGGIIVSIARQISKKTSELIDLEDSIIEGVSAGGFALYQMGGVYTETEQGYKKTRINEIKSHYREQIS</sequence>
<evidence type="ECO:0000259" key="1">
    <source>
        <dbReference type="Pfam" id="PF00294"/>
    </source>
</evidence>
<name>A0A5C1QJL7_9SPIO</name>
<dbReference type="Gene3D" id="3.40.1190.20">
    <property type="match status" value="1"/>
</dbReference>
<dbReference type="Pfam" id="PF00294">
    <property type="entry name" value="PfkB"/>
    <property type="match status" value="1"/>
</dbReference>
<dbReference type="InterPro" id="IPR011611">
    <property type="entry name" value="PfkB_dom"/>
</dbReference>
<keyword evidence="2" id="KW-0418">Kinase</keyword>
<keyword evidence="2" id="KW-0808">Transferase</keyword>
<dbReference type="InterPro" id="IPR029056">
    <property type="entry name" value="Ribokinase-like"/>
</dbReference>
<feature type="domain" description="Carbohydrate kinase PfkB" evidence="1">
    <location>
        <begin position="147"/>
        <end position="367"/>
    </location>
</feature>
<dbReference type="SUPFAM" id="SSF53613">
    <property type="entry name" value="Ribokinase-like"/>
    <property type="match status" value="1"/>
</dbReference>
<proteinExistence type="predicted"/>
<evidence type="ECO:0000313" key="2">
    <source>
        <dbReference type="EMBL" id="QEN08345.1"/>
    </source>
</evidence>
<keyword evidence="3" id="KW-1185">Reference proteome</keyword>
<dbReference type="GO" id="GO:0016301">
    <property type="term" value="F:kinase activity"/>
    <property type="evidence" value="ECO:0007669"/>
    <property type="project" value="UniProtKB-KW"/>
</dbReference>
<dbReference type="OrthoDB" id="9775849at2"/>